<keyword evidence="9 11" id="KW-0675">Receptor</keyword>
<dbReference type="GO" id="GO:0016503">
    <property type="term" value="F:pheromone receptor activity"/>
    <property type="evidence" value="ECO:0007669"/>
    <property type="project" value="InterPro"/>
</dbReference>
<evidence type="ECO:0000256" key="5">
    <source>
        <dbReference type="ARBA" id="ARBA00022692"/>
    </source>
</evidence>
<dbReference type="AlphaFoldDB" id="A0A8C4SAS9"/>
<evidence type="ECO:0000256" key="10">
    <source>
        <dbReference type="ARBA" id="ARBA00023224"/>
    </source>
</evidence>
<evidence type="ECO:0000256" key="7">
    <source>
        <dbReference type="ARBA" id="ARBA00023040"/>
    </source>
</evidence>
<evidence type="ECO:0000313" key="14">
    <source>
        <dbReference type="Proteomes" id="UP000694620"/>
    </source>
</evidence>
<dbReference type="Pfam" id="PF03402">
    <property type="entry name" value="V1R"/>
    <property type="match status" value="1"/>
</dbReference>
<feature type="transmembrane region" description="Helical" evidence="11">
    <location>
        <begin position="268"/>
        <end position="285"/>
    </location>
</feature>
<evidence type="ECO:0000256" key="2">
    <source>
        <dbReference type="ARBA" id="ARBA00010663"/>
    </source>
</evidence>
<dbReference type="GO" id="GO:0019236">
    <property type="term" value="P:response to pheromone"/>
    <property type="evidence" value="ECO:0007669"/>
    <property type="project" value="UniProtKB-KW"/>
</dbReference>
<comment type="similarity">
    <text evidence="2 11">Belongs to the G-protein coupled receptor 1 family.</text>
</comment>
<evidence type="ECO:0000256" key="3">
    <source>
        <dbReference type="ARBA" id="ARBA00022475"/>
    </source>
</evidence>
<keyword evidence="10 11" id="KW-0807">Transducer</keyword>
<dbReference type="PROSITE" id="PS50262">
    <property type="entry name" value="G_PROTEIN_RECEP_F1_2"/>
    <property type="match status" value="1"/>
</dbReference>
<keyword evidence="3 11" id="KW-1003">Cell membrane</keyword>
<organism evidence="13 14">
    <name type="scientific">Erpetoichthys calabaricus</name>
    <name type="common">Rope fish</name>
    <name type="synonym">Calamoichthys calabaricus</name>
    <dbReference type="NCBI Taxonomy" id="27687"/>
    <lineage>
        <taxon>Eukaryota</taxon>
        <taxon>Metazoa</taxon>
        <taxon>Chordata</taxon>
        <taxon>Craniata</taxon>
        <taxon>Vertebrata</taxon>
        <taxon>Euteleostomi</taxon>
        <taxon>Actinopterygii</taxon>
        <taxon>Polypteriformes</taxon>
        <taxon>Polypteridae</taxon>
        <taxon>Erpetoichthys</taxon>
    </lineage>
</organism>
<evidence type="ECO:0000256" key="8">
    <source>
        <dbReference type="ARBA" id="ARBA00023136"/>
    </source>
</evidence>
<reference evidence="13" key="2">
    <citation type="submission" date="2025-08" db="UniProtKB">
        <authorList>
            <consortium name="Ensembl"/>
        </authorList>
    </citation>
    <scope>IDENTIFICATION</scope>
</reference>
<dbReference type="InterPro" id="IPR004072">
    <property type="entry name" value="Vmron_rcpt_1"/>
</dbReference>
<comment type="subcellular location">
    <subcellularLocation>
        <location evidence="1 11">Cell membrane</location>
        <topology evidence="1 11">Multi-pass membrane protein</topology>
    </subcellularLocation>
</comment>
<name>A0A8C4SAS9_ERPCA</name>
<reference evidence="13" key="3">
    <citation type="submission" date="2025-09" db="UniProtKB">
        <authorList>
            <consortium name="Ensembl"/>
        </authorList>
    </citation>
    <scope>IDENTIFICATION</scope>
</reference>
<evidence type="ECO:0000256" key="11">
    <source>
        <dbReference type="RuleBase" id="RU364061"/>
    </source>
</evidence>
<feature type="transmembrane region" description="Helical" evidence="11">
    <location>
        <begin position="233"/>
        <end position="256"/>
    </location>
</feature>
<evidence type="ECO:0000313" key="13">
    <source>
        <dbReference type="Ensembl" id="ENSECRP00000013955.1"/>
    </source>
</evidence>
<proteinExistence type="inferred from homology"/>
<keyword evidence="14" id="KW-1185">Reference proteome</keyword>
<dbReference type="PANTHER" id="PTHR24062">
    <property type="entry name" value="VOMERONASAL TYPE-1 RECEPTOR"/>
    <property type="match status" value="1"/>
</dbReference>
<feature type="transmembrane region" description="Helical" evidence="11">
    <location>
        <begin position="181"/>
        <end position="208"/>
    </location>
</feature>
<dbReference type="GO" id="GO:0005886">
    <property type="term" value="C:plasma membrane"/>
    <property type="evidence" value="ECO:0007669"/>
    <property type="project" value="UniProtKB-SubCell"/>
</dbReference>
<keyword evidence="4 11" id="KW-0589">Pheromone response</keyword>
<keyword evidence="7 11" id="KW-0297">G-protein coupled receptor</keyword>
<dbReference type="Ensembl" id="ENSECRT00000014196.1">
    <property type="protein sequence ID" value="ENSECRP00000013955.1"/>
    <property type="gene ID" value="ENSECRG00000009303.1"/>
</dbReference>
<evidence type="ECO:0000259" key="12">
    <source>
        <dbReference type="PROSITE" id="PS50262"/>
    </source>
</evidence>
<evidence type="ECO:0000256" key="1">
    <source>
        <dbReference type="ARBA" id="ARBA00004651"/>
    </source>
</evidence>
<dbReference type="InterPro" id="IPR017452">
    <property type="entry name" value="GPCR_Rhodpsn_7TM"/>
</dbReference>
<keyword evidence="8 11" id="KW-0472">Membrane</keyword>
<reference evidence="13" key="1">
    <citation type="submission" date="2021-06" db="EMBL/GenBank/DDBJ databases">
        <authorList>
            <consortium name="Wellcome Sanger Institute Data Sharing"/>
        </authorList>
    </citation>
    <scope>NUCLEOTIDE SEQUENCE [LARGE SCALE GENOMIC DNA]</scope>
</reference>
<dbReference type="Gene3D" id="1.20.1070.10">
    <property type="entry name" value="Rhodopsin 7-helix transmembrane proteins"/>
    <property type="match status" value="1"/>
</dbReference>
<dbReference type="Proteomes" id="UP000694620">
    <property type="component" value="Chromosome 11"/>
</dbReference>
<sequence>MDWYSSFKAAVFFSLAIIGTPANIAILVALGSLWVSGVKFGPNEKILSALALTNTILIMTRGLPYSLFVVGAATFFNDTACSVIVYISRLSRTMTFSLSSLLSGYQFLVMKSPHPTWTACRLKVSKMLGLIMFTMILPNLGICFCSVLYSRHASNTTGLEYTYNLGYCIVHFPDRATYLGFGIAIVIRDLVFVIFMATTSTAILLLLYRHQRKIKQMSVSGFNTSRETKAAKIVVALVVSDILFLGVENTIFLYILTCKIVNPYAVDVRFFFSTCYATVFPIIILKTNNNIKEILTSCLKIIIIKLSNSVKVSDLL</sequence>
<dbReference type="GeneTree" id="ENSGT00980000202634"/>
<feature type="transmembrane region" description="Helical" evidence="11">
    <location>
        <begin position="127"/>
        <end position="149"/>
    </location>
</feature>
<dbReference type="SUPFAM" id="SSF81321">
    <property type="entry name" value="Family A G protein-coupled receptor-like"/>
    <property type="match status" value="1"/>
</dbReference>
<evidence type="ECO:0000256" key="6">
    <source>
        <dbReference type="ARBA" id="ARBA00022989"/>
    </source>
</evidence>
<feature type="domain" description="G-protein coupled receptors family 1 profile" evidence="12">
    <location>
        <begin position="22"/>
        <end position="284"/>
    </location>
</feature>
<accession>A0A8C4SAS9</accession>
<evidence type="ECO:0000256" key="4">
    <source>
        <dbReference type="ARBA" id="ARBA00022507"/>
    </source>
</evidence>
<keyword evidence="5 11" id="KW-0812">Transmembrane</keyword>
<feature type="transmembrane region" description="Helical" evidence="11">
    <location>
        <begin position="12"/>
        <end position="35"/>
    </location>
</feature>
<keyword evidence="6 11" id="KW-1133">Transmembrane helix</keyword>
<evidence type="ECO:0000256" key="9">
    <source>
        <dbReference type="ARBA" id="ARBA00023170"/>
    </source>
</evidence>
<protein>
    <recommendedName>
        <fullName evidence="11">Vomeronasal type-1 receptor</fullName>
    </recommendedName>
</protein>
<feature type="transmembrane region" description="Helical" evidence="11">
    <location>
        <begin position="65"/>
        <end position="87"/>
    </location>
</feature>